<name>A0ABV7WKK6_9MICO</name>
<proteinExistence type="inferred from homology"/>
<dbReference type="EMBL" id="JBHRWW010000018">
    <property type="protein sequence ID" value="MFC3690195.1"/>
    <property type="molecule type" value="Genomic_DNA"/>
</dbReference>
<dbReference type="CDD" id="cd02440">
    <property type="entry name" value="AdoMet_MTases"/>
    <property type="match status" value="1"/>
</dbReference>
<evidence type="ECO:0000256" key="3">
    <source>
        <dbReference type="ARBA" id="ARBA00022679"/>
    </source>
</evidence>
<protein>
    <submittedName>
        <fullName evidence="6">Class I SAM-dependent methyltransferase</fullName>
        <ecNumber evidence="6">2.1.1.-</ecNumber>
    </submittedName>
</protein>
<organism evidence="6 7">
    <name type="scientific">Aquipuribacter hungaricus</name>
    <dbReference type="NCBI Taxonomy" id="545624"/>
    <lineage>
        <taxon>Bacteria</taxon>
        <taxon>Bacillati</taxon>
        <taxon>Actinomycetota</taxon>
        <taxon>Actinomycetes</taxon>
        <taxon>Micrococcales</taxon>
        <taxon>Intrasporangiaceae</taxon>
        <taxon>Aquipuribacter</taxon>
    </lineage>
</organism>
<keyword evidence="3 6" id="KW-0808">Transferase</keyword>
<gene>
    <name evidence="6" type="ORF">ACFOLH_17755</name>
</gene>
<evidence type="ECO:0000313" key="7">
    <source>
        <dbReference type="Proteomes" id="UP001595685"/>
    </source>
</evidence>
<dbReference type="SUPFAM" id="SSF53335">
    <property type="entry name" value="S-adenosyl-L-methionine-dependent methyltransferases"/>
    <property type="match status" value="1"/>
</dbReference>
<dbReference type="InterPro" id="IPR029063">
    <property type="entry name" value="SAM-dependent_MTases_sf"/>
</dbReference>
<evidence type="ECO:0000256" key="4">
    <source>
        <dbReference type="SAM" id="MobiDB-lite"/>
    </source>
</evidence>
<keyword evidence="7" id="KW-1185">Reference proteome</keyword>
<comment type="caution">
    <text evidence="6">The sequence shown here is derived from an EMBL/GenBank/DDBJ whole genome shotgun (WGS) entry which is preliminary data.</text>
</comment>
<feature type="region of interest" description="Disordered" evidence="4">
    <location>
        <begin position="166"/>
        <end position="186"/>
    </location>
</feature>
<feature type="compositionally biased region" description="Basic and acidic residues" evidence="4">
    <location>
        <begin position="176"/>
        <end position="186"/>
    </location>
</feature>
<dbReference type="Gene3D" id="3.40.50.150">
    <property type="entry name" value="Vaccinia Virus protein VP39"/>
    <property type="match status" value="1"/>
</dbReference>
<sequence>MTPPAHPDDRQATSFGAVADDYDRVRPGYPAEVVRWALGARPLQTVDLGAGTGALTRVLLAEGHSVVAVDPDEQMLARLRARSPGVTALVGTGEALPLPDASADAVLVAQAWHWMDPGAASAELVRVVRPGGAAVLLWTTRDPDDPLTAAVRQAVVRHAPDLAARAQADGSPRPARVPDARFRPDGTTRADTTAVLSVADLLTLVGTWSYVALSPARDAVLAEVAQAARAAVGADGTVRLSQHVEVHRFRRS</sequence>
<reference evidence="7" key="1">
    <citation type="journal article" date="2019" name="Int. J. Syst. Evol. Microbiol.">
        <title>The Global Catalogue of Microorganisms (GCM) 10K type strain sequencing project: providing services to taxonomists for standard genome sequencing and annotation.</title>
        <authorList>
            <consortium name="The Broad Institute Genomics Platform"/>
            <consortium name="The Broad Institute Genome Sequencing Center for Infectious Disease"/>
            <person name="Wu L."/>
            <person name="Ma J."/>
        </authorList>
    </citation>
    <scope>NUCLEOTIDE SEQUENCE [LARGE SCALE GENOMIC DNA]</scope>
    <source>
        <strain evidence="7">NCAIM B.02333</strain>
    </source>
</reference>
<dbReference type="EC" id="2.1.1.-" evidence="6"/>
<evidence type="ECO:0000256" key="1">
    <source>
        <dbReference type="ARBA" id="ARBA00008361"/>
    </source>
</evidence>
<comment type="similarity">
    <text evidence="1">Belongs to the methyltransferase superfamily.</text>
</comment>
<feature type="domain" description="Methyltransferase type 11" evidence="5">
    <location>
        <begin position="46"/>
        <end position="135"/>
    </location>
</feature>
<evidence type="ECO:0000313" key="6">
    <source>
        <dbReference type="EMBL" id="MFC3690195.1"/>
    </source>
</evidence>
<dbReference type="InterPro" id="IPR051052">
    <property type="entry name" value="Diverse_substrate_MTase"/>
</dbReference>
<keyword evidence="2 6" id="KW-0489">Methyltransferase</keyword>
<dbReference type="GO" id="GO:0008168">
    <property type="term" value="F:methyltransferase activity"/>
    <property type="evidence" value="ECO:0007669"/>
    <property type="project" value="UniProtKB-KW"/>
</dbReference>
<dbReference type="PANTHER" id="PTHR44942:SF4">
    <property type="entry name" value="METHYLTRANSFERASE TYPE 11 DOMAIN-CONTAINING PROTEIN"/>
    <property type="match status" value="1"/>
</dbReference>
<dbReference type="PANTHER" id="PTHR44942">
    <property type="entry name" value="METHYLTRANSF_11 DOMAIN-CONTAINING PROTEIN"/>
    <property type="match status" value="1"/>
</dbReference>
<dbReference type="Pfam" id="PF08241">
    <property type="entry name" value="Methyltransf_11"/>
    <property type="match status" value="1"/>
</dbReference>
<dbReference type="InterPro" id="IPR013216">
    <property type="entry name" value="Methyltransf_11"/>
</dbReference>
<dbReference type="RefSeq" id="WP_340295193.1">
    <property type="nucleotide sequence ID" value="NZ_JBBEOI010000215.1"/>
</dbReference>
<dbReference type="Proteomes" id="UP001595685">
    <property type="component" value="Unassembled WGS sequence"/>
</dbReference>
<accession>A0ABV7WKK6</accession>
<dbReference type="GO" id="GO:0032259">
    <property type="term" value="P:methylation"/>
    <property type="evidence" value="ECO:0007669"/>
    <property type="project" value="UniProtKB-KW"/>
</dbReference>
<evidence type="ECO:0000256" key="2">
    <source>
        <dbReference type="ARBA" id="ARBA00022603"/>
    </source>
</evidence>
<evidence type="ECO:0000259" key="5">
    <source>
        <dbReference type="Pfam" id="PF08241"/>
    </source>
</evidence>